<reference evidence="1" key="1">
    <citation type="journal article" date="2020" name="Fungal Divers.">
        <title>Resolving the Mortierellaceae phylogeny through synthesis of multi-gene phylogenetics and phylogenomics.</title>
        <authorList>
            <person name="Vandepol N."/>
            <person name="Liber J."/>
            <person name="Desiro A."/>
            <person name="Na H."/>
            <person name="Kennedy M."/>
            <person name="Barry K."/>
            <person name="Grigoriev I.V."/>
            <person name="Miller A.N."/>
            <person name="O'Donnell K."/>
            <person name="Stajich J.E."/>
            <person name="Bonito G."/>
        </authorList>
    </citation>
    <scope>NUCLEOTIDE SEQUENCE</scope>
    <source>
        <strain evidence="1">MES-2147</strain>
    </source>
</reference>
<evidence type="ECO:0000313" key="1">
    <source>
        <dbReference type="EMBL" id="KAF9987602.1"/>
    </source>
</evidence>
<dbReference type="EMBL" id="JAAAHW010003167">
    <property type="protein sequence ID" value="KAF9987602.1"/>
    <property type="molecule type" value="Genomic_DNA"/>
</dbReference>
<gene>
    <name evidence="1" type="ORF">BGZ65_002910</name>
</gene>
<protein>
    <submittedName>
        <fullName evidence="1">Uncharacterized protein</fullName>
    </submittedName>
</protein>
<evidence type="ECO:0000313" key="2">
    <source>
        <dbReference type="Proteomes" id="UP000749646"/>
    </source>
</evidence>
<accession>A0A9P6MBP8</accession>
<keyword evidence="2" id="KW-1185">Reference proteome</keyword>
<dbReference type="Proteomes" id="UP000749646">
    <property type="component" value="Unassembled WGS sequence"/>
</dbReference>
<organism evidence="1 2">
    <name type="scientific">Modicella reniformis</name>
    <dbReference type="NCBI Taxonomy" id="1440133"/>
    <lineage>
        <taxon>Eukaryota</taxon>
        <taxon>Fungi</taxon>
        <taxon>Fungi incertae sedis</taxon>
        <taxon>Mucoromycota</taxon>
        <taxon>Mortierellomycotina</taxon>
        <taxon>Mortierellomycetes</taxon>
        <taxon>Mortierellales</taxon>
        <taxon>Mortierellaceae</taxon>
        <taxon>Modicella</taxon>
    </lineage>
</organism>
<proteinExistence type="predicted"/>
<dbReference type="AlphaFoldDB" id="A0A9P6MBP8"/>
<dbReference type="OrthoDB" id="2434038at2759"/>
<comment type="caution">
    <text evidence="1">The sequence shown here is derived from an EMBL/GenBank/DDBJ whole genome shotgun (WGS) entry which is preliminary data.</text>
</comment>
<sequence length="90" mass="10352">MAALDTFYNGNNNNNTFKRKQWDSWKAYQAEYYAVADGLLRMIGDTVGEKRSDSNKAIITVGLGRFGSQKGPYITTWEIHEKSRQEQWLA</sequence>
<name>A0A9P6MBP8_9FUNG</name>